<gene>
    <name evidence="1" type="ORF">DFR75_11173</name>
</gene>
<protein>
    <submittedName>
        <fullName evidence="1">Uncharacterized protein</fullName>
    </submittedName>
</protein>
<proteinExistence type="predicted"/>
<dbReference type="Proteomes" id="UP000295087">
    <property type="component" value="Unassembled WGS sequence"/>
</dbReference>
<sequence>MVAVTAGGRRLPRGRVGPAHDIDSVLICRMNFPGRPEPREVLAVMVLQQIATIVGLVEPAEGNTVVGRAGIELIVRYTVMTWLV</sequence>
<accession>A0A4R6P3Z8</accession>
<name>A0A4R6P3Z8_NOCIG</name>
<dbReference type="AlphaFoldDB" id="A0A4R6P3Z8"/>
<comment type="caution">
    <text evidence="1">The sequence shown here is derived from an EMBL/GenBank/DDBJ whole genome shotgun (WGS) entry which is preliminary data.</text>
</comment>
<dbReference type="EMBL" id="SNXK01000011">
    <property type="protein sequence ID" value="TDP30609.1"/>
    <property type="molecule type" value="Genomic_DNA"/>
</dbReference>
<evidence type="ECO:0000313" key="2">
    <source>
        <dbReference type="Proteomes" id="UP000295087"/>
    </source>
</evidence>
<evidence type="ECO:0000313" key="1">
    <source>
        <dbReference type="EMBL" id="TDP30609.1"/>
    </source>
</evidence>
<organism evidence="1 2">
    <name type="scientific">Nocardia ignorata</name>
    <dbReference type="NCBI Taxonomy" id="145285"/>
    <lineage>
        <taxon>Bacteria</taxon>
        <taxon>Bacillati</taxon>
        <taxon>Actinomycetota</taxon>
        <taxon>Actinomycetes</taxon>
        <taxon>Mycobacteriales</taxon>
        <taxon>Nocardiaceae</taxon>
        <taxon>Nocardia</taxon>
    </lineage>
</organism>
<dbReference type="RefSeq" id="WP_378671203.1">
    <property type="nucleotide sequence ID" value="NZ_JBHXPO010000014.1"/>
</dbReference>
<keyword evidence="2" id="KW-1185">Reference proteome</keyword>
<reference evidence="1 2" key="1">
    <citation type="submission" date="2019-03" db="EMBL/GenBank/DDBJ databases">
        <title>Genomic Encyclopedia of Type Strains, Phase IV (KMG-IV): sequencing the most valuable type-strain genomes for metagenomic binning, comparative biology and taxonomic classification.</title>
        <authorList>
            <person name="Goeker M."/>
        </authorList>
    </citation>
    <scope>NUCLEOTIDE SEQUENCE [LARGE SCALE GENOMIC DNA]</scope>
    <source>
        <strain evidence="1 2">DSM 44496</strain>
    </source>
</reference>